<protein>
    <recommendedName>
        <fullName evidence="4">Outer membrane protein beta-barrel domain-containing protein</fullName>
    </recommendedName>
</protein>
<dbReference type="Proteomes" id="UP001319080">
    <property type="component" value="Unassembled WGS sequence"/>
</dbReference>
<evidence type="ECO:0000256" key="1">
    <source>
        <dbReference type="SAM" id="SignalP"/>
    </source>
</evidence>
<keyword evidence="3" id="KW-1185">Reference proteome</keyword>
<name>A0AAP2DYI6_9BACT</name>
<evidence type="ECO:0008006" key="4">
    <source>
        <dbReference type="Google" id="ProtNLM"/>
    </source>
</evidence>
<sequence length="370" mass="41511">MGKVFLLCAIILPFVSVAQHVEVTHDKAGLPSQNNVYKRNIPGSDSIQKKEQETLILYNGIIKKAEAVEKVYSEKQWKLWRDSLTKIPDSNIPPIPKTLPAKKEVSEQELAHAVREAFFNNSDSLSGKYTARDSLDGLTQRLPNAGIVDKNLTRTPDLSEVKLPASALQRLSPLEGRTLKSKYLTSLDSIRKVNLKGEHLQLKEQATSAQGKLSLFRKKPSFLDRSYFEGVLGVSGGDFTILQLSPSLGYHFTDYLSFGLGPNLVLREETKKMVTTVGVKTFIKAEFFKRQAYLQAEDVMDSYAVYGSREKRNLFEQHNVFVGAGYLISISSPLTFNLAVLYKVNDTAFSLHEFSPWVFRIGISTIKIKD</sequence>
<evidence type="ECO:0000313" key="3">
    <source>
        <dbReference type="Proteomes" id="UP001319080"/>
    </source>
</evidence>
<feature type="chain" id="PRO_5043003922" description="Outer membrane protein beta-barrel domain-containing protein" evidence="1">
    <location>
        <begin position="19"/>
        <end position="370"/>
    </location>
</feature>
<proteinExistence type="predicted"/>
<feature type="signal peptide" evidence="1">
    <location>
        <begin position="1"/>
        <end position="18"/>
    </location>
</feature>
<accession>A0AAP2DYI6</accession>
<organism evidence="2 3">
    <name type="scientific">Dawidia cretensis</name>
    <dbReference type="NCBI Taxonomy" id="2782350"/>
    <lineage>
        <taxon>Bacteria</taxon>
        <taxon>Pseudomonadati</taxon>
        <taxon>Bacteroidota</taxon>
        <taxon>Cytophagia</taxon>
        <taxon>Cytophagales</taxon>
        <taxon>Chryseotaleaceae</taxon>
        <taxon>Dawidia</taxon>
    </lineage>
</organism>
<dbReference type="RefSeq" id="WP_254084367.1">
    <property type="nucleotide sequence ID" value="NZ_JAHESE010000008.1"/>
</dbReference>
<gene>
    <name evidence="2" type="ORF">KK062_11090</name>
</gene>
<dbReference type="EMBL" id="JAHESE010000008">
    <property type="protein sequence ID" value="MBT1708774.1"/>
    <property type="molecule type" value="Genomic_DNA"/>
</dbReference>
<keyword evidence="1" id="KW-0732">Signal</keyword>
<evidence type="ECO:0000313" key="2">
    <source>
        <dbReference type="EMBL" id="MBT1708774.1"/>
    </source>
</evidence>
<reference evidence="2 3" key="1">
    <citation type="submission" date="2021-05" db="EMBL/GenBank/DDBJ databases">
        <title>A Polyphasic approach of four new species of the genus Ohtaekwangia: Ohtaekwangia histidinii sp. nov., Ohtaekwangia cretensis sp. nov., Ohtaekwangia indiensis sp. nov., Ohtaekwangia reichenbachii sp. nov. from diverse environment.</title>
        <authorList>
            <person name="Octaviana S."/>
        </authorList>
    </citation>
    <scope>NUCLEOTIDE SEQUENCE [LARGE SCALE GENOMIC DNA]</scope>
    <source>
        <strain evidence="2 3">PWU5</strain>
    </source>
</reference>
<comment type="caution">
    <text evidence="2">The sequence shown here is derived from an EMBL/GenBank/DDBJ whole genome shotgun (WGS) entry which is preliminary data.</text>
</comment>
<dbReference type="AlphaFoldDB" id="A0AAP2DYI6"/>